<sequence length="171" mass="19207">MANLSSLVHELRERIAASSSTPPNVGDDDTLEIRFHAVLPNFLHAYVVSSFSGLSLSLKPLCSINSRIHRRFSWCVANEREVIAVLKLLTHTAKNFPGVFFHGRAAVVLPLIGRILPFFAEPAFRFIYLEDVLRIMLEDEALKTMSLLGGSLESEKISQSSLKNWVARTWQ</sequence>
<dbReference type="EMBL" id="CM045760">
    <property type="protein sequence ID" value="KAI8027908.1"/>
    <property type="molecule type" value="Genomic_DNA"/>
</dbReference>
<keyword evidence="1" id="KW-0808">Transferase</keyword>
<name>A0ACC0IS34_9ERIC</name>
<organism evidence="1 2">
    <name type="scientific">Camellia lanceoleosa</name>
    <dbReference type="NCBI Taxonomy" id="1840588"/>
    <lineage>
        <taxon>Eukaryota</taxon>
        <taxon>Viridiplantae</taxon>
        <taxon>Streptophyta</taxon>
        <taxon>Embryophyta</taxon>
        <taxon>Tracheophyta</taxon>
        <taxon>Spermatophyta</taxon>
        <taxon>Magnoliopsida</taxon>
        <taxon>eudicotyledons</taxon>
        <taxon>Gunneridae</taxon>
        <taxon>Pentapetalae</taxon>
        <taxon>asterids</taxon>
        <taxon>Ericales</taxon>
        <taxon>Theaceae</taxon>
        <taxon>Camellia</taxon>
    </lineage>
</organism>
<dbReference type="Proteomes" id="UP001060215">
    <property type="component" value="Chromosome 3"/>
</dbReference>
<protein>
    <submittedName>
        <fullName evidence="1">Serine/threonine-protein kinase ATR</fullName>
    </submittedName>
</protein>
<gene>
    <name evidence="1" type="ORF">LOK49_LG02G03981</name>
</gene>
<evidence type="ECO:0000313" key="1">
    <source>
        <dbReference type="EMBL" id="KAI8027908.1"/>
    </source>
</evidence>
<evidence type="ECO:0000313" key="2">
    <source>
        <dbReference type="Proteomes" id="UP001060215"/>
    </source>
</evidence>
<keyword evidence="2" id="KW-1185">Reference proteome</keyword>
<reference evidence="1 2" key="1">
    <citation type="journal article" date="2022" name="Plant J.">
        <title>Chromosome-level genome of Camellia lanceoleosa provides a valuable resource for understanding genome evolution and self-incompatibility.</title>
        <authorList>
            <person name="Gong W."/>
            <person name="Xiao S."/>
            <person name="Wang L."/>
            <person name="Liao Z."/>
            <person name="Chang Y."/>
            <person name="Mo W."/>
            <person name="Hu G."/>
            <person name="Li W."/>
            <person name="Zhao G."/>
            <person name="Zhu H."/>
            <person name="Hu X."/>
            <person name="Ji K."/>
            <person name="Xiang X."/>
            <person name="Song Q."/>
            <person name="Yuan D."/>
            <person name="Jin S."/>
            <person name="Zhang L."/>
        </authorList>
    </citation>
    <scope>NUCLEOTIDE SEQUENCE [LARGE SCALE GENOMIC DNA]</scope>
    <source>
        <strain evidence="1">SQ_2022a</strain>
    </source>
</reference>
<accession>A0ACC0IS34</accession>
<keyword evidence="1" id="KW-0418">Kinase</keyword>
<comment type="caution">
    <text evidence="1">The sequence shown here is derived from an EMBL/GenBank/DDBJ whole genome shotgun (WGS) entry which is preliminary data.</text>
</comment>
<proteinExistence type="predicted"/>